<dbReference type="InterPro" id="IPR000620">
    <property type="entry name" value="EamA_dom"/>
</dbReference>
<evidence type="ECO:0000256" key="5">
    <source>
        <dbReference type="ARBA" id="ARBA00023136"/>
    </source>
</evidence>
<feature type="transmembrane region" description="Helical" evidence="6">
    <location>
        <begin position="83"/>
        <end position="102"/>
    </location>
</feature>
<evidence type="ECO:0000313" key="8">
    <source>
        <dbReference type="EMBL" id="KKT19767.1"/>
    </source>
</evidence>
<protein>
    <recommendedName>
        <fullName evidence="7">EamA domain-containing protein</fullName>
    </recommendedName>
</protein>
<keyword evidence="3 6" id="KW-0812">Transmembrane</keyword>
<evidence type="ECO:0000256" key="6">
    <source>
        <dbReference type="SAM" id="Phobius"/>
    </source>
</evidence>
<dbReference type="AlphaFoldDB" id="A0A0G1HJF3"/>
<feature type="transmembrane region" description="Helical" evidence="6">
    <location>
        <begin position="56"/>
        <end position="77"/>
    </location>
</feature>
<proteinExistence type="predicted"/>
<organism evidence="8 9">
    <name type="scientific">Candidatus Nomurabacteria bacterium GW2011_GWB1_43_7</name>
    <dbReference type="NCBI Taxonomy" id="1618747"/>
    <lineage>
        <taxon>Bacteria</taxon>
        <taxon>Candidatus Nomuraibacteriota</taxon>
    </lineage>
</organism>
<keyword evidence="4 6" id="KW-1133">Transmembrane helix</keyword>
<feature type="domain" description="EamA" evidence="7">
    <location>
        <begin position="1"/>
        <end position="129"/>
    </location>
</feature>
<evidence type="ECO:0000256" key="1">
    <source>
        <dbReference type="ARBA" id="ARBA00004651"/>
    </source>
</evidence>
<comment type="caution">
    <text evidence="8">The sequence shown here is derived from an EMBL/GenBank/DDBJ whole genome shotgun (WGS) entry which is preliminary data.</text>
</comment>
<reference evidence="8 9" key="1">
    <citation type="journal article" date="2015" name="Nature">
        <title>rRNA introns, odd ribosomes, and small enigmatic genomes across a large radiation of phyla.</title>
        <authorList>
            <person name="Brown C.T."/>
            <person name="Hug L.A."/>
            <person name="Thomas B.C."/>
            <person name="Sharon I."/>
            <person name="Castelle C.J."/>
            <person name="Singh A."/>
            <person name="Wilkins M.J."/>
            <person name="Williams K.H."/>
            <person name="Banfield J.F."/>
        </authorList>
    </citation>
    <scope>NUCLEOTIDE SEQUENCE [LARGE SCALE GENOMIC DNA]</scope>
</reference>
<feature type="transmembrane region" description="Helical" evidence="6">
    <location>
        <begin position="200"/>
        <end position="218"/>
    </location>
</feature>
<dbReference type="SUPFAM" id="SSF103481">
    <property type="entry name" value="Multidrug resistance efflux transporter EmrE"/>
    <property type="match status" value="2"/>
</dbReference>
<dbReference type="InterPro" id="IPR037185">
    <property type="entry name" value="EmrE-like"/>
</dbReference>
<feature type="transmembrane region" description="Helical" evidence="6">
    <location>
        <begin position="255"/>
        <end position="272"/>
    </location>
</feature>
<feature type="domain" description="EamA" evidence="7">
    <location>
        <begin position="138"/>
        <end position="272"/>
    </location>
</feature>
<dbReference type="Proteomes" id="UP000034751">
    <property type="component" value="Unassembled WGS sequence"/>
</dbReference>
<feature type="transmembrane region" description="Helical" evidence="6">
    <location>
        <begin position="27"/>
        <end position="44"/>
    </location>
</feature>
<feature type="transmembrane region" description="Helical" evidence="6">
    <location>
        <begin position="169"/>
        <end position="188"/>
    </location>
</feature>
<evidence type="ECO:0000256" key="3">
    <source>
        <dbReference type="ARBA" id="ARBA00022692"/>
    </source>
</evidence>
<feature type="transmembrane region" description="Helical" evidence="6">
    <location>
        <begin position="230"/>
        <end position="249"/>
    </location>
</feature>
<sequence length="287" mass="32030">MLGSLIWSFFPILTILSYSGLEPVTSLAWTTLISILFFFIISLARNSWESIFRKDVLLSVLGVTFINGILFYALFFIGLKYTTAGNAAIVATMEILFSYLFFNVWRKEYIDSKHIIGVVLMFLSAVIILSPNISSFQTGDLLILLAVFIVPLGNLLQKNLRAVVTSDQILFYRTLIATPFLFLLAYILGEQVVIPSGSTWIFLLINGLVLFGLSKILWIEGIFRISVTKAISISGFSPIFTLIFAFFILKNIPSAVQLIAAPLAMAGIYLLTRKVNIVSQPMIFPLE</sequence>
<feature type="transmembrane region" description="Helical" evidence="6">
    <location>
        <begin position="139"/>
        <end position="157"/>
    </location>
</feature>
<evidence type="ECO:0000256" key="2">
    <source>
        <dbReference type="ARBA" id="ARBA00022475"/>
    </source>
</evidence>
<dbReference type="GO" id="GO:0005886">
    <property type="term" value="C:plasma membrane"/>
    <property type="evidence" value="ECO:0007669"/>
    <property type="project" value="UniProtKB-SubCell"/>
</dbReference>
<dbReference type="InterPro" id="IPR050638">
    <property type="entry name" value="AA-Vitamin_Transporters"/>
</dbReference>
<evidence type="ECO:0000313" key="9">
    <source>
        <dbReference type="Proteomes" id="UP000034751"/>
    </source>
</evidence>
<gene>
    <name evidence="8" type="ORF">UW02_C0005G0002</name>
</gene>
<dbReference type="PANTHER" id="PTHR32322">
    <property type="entry name" value="INNER MEMBRANE TRANSPORTER"/>
    <property type="match status" value="1"/>
</dbReference>
<dbReference type="STRING" id="1618747.UW02_C0005G0002"/>
<feature type="transmembrane region" description="Helical" evidence="6">
    <location>
        <begin position="114"/>
        <end position="133"/>
    </location>
</feature>
<dbReference type="Pfam" id="PF00892">
    <property type="entry name" value="EamA"/>
    <property type="match status" value="2"/>
</dbReference>
<name>A0A0G1HJF3_9BACT</name>
<dbReference type="PANTHER" id="PTHR32322:SF18">
    <property type="entry name" value="S-ADENOSYLMETHIONINE_S-ADENOSYLHOMOCYSTEINE TRANSPORTER"/>
    <property type="match status" value="1"/>
</dbReference>
<evidence type="ECO:0000259" key="7">
    <source>
        <dbReference type="Pfam" id="PF00892"/>
    </source>
</evidence>
<keyword evidence="5 6" id="KW-0472">Membrane</keyword>
<dbReference type="EMBL" id="LCGS01000005">
    <property type="protein sequence ID" value="KKT19767.1"/>
    <property type="molecule type" value="Genomic_DNA"/>
</dbReference>
<evidence type="ECO:0000256" key="4">
    <source>
        <dbReference type="ARBA" id="ARBA00022989"/>
    </source>
</evidence>
<accession>A0A0G1HJF3</accession>
<comment type="subcellular location">
    <subcellularLocation>
        <location evidence="1">Cell membrane</location>
        <topology evidence="1">Multi-pass membrane protein</topology>
    </subcellularLocation>
</comment>
<keyword evidence="2" id="KW-1003">Cell membrane</keyword>